<evidence type="ECO:0000256" key="3">
    <source>
        <dbReference type="ARBA" id="ARBA00022829"/>
    </source>
</evidence>
<feature type="compositionally biased region" description="Low complexity" evidence="5">
    <location>
        <begin position="1"/>
        <end position="18"/>
    </location>
</feature>
<feature type="region of interest" description="Disordered" evidence="5">
    <location>
        <begin position="1"/>
        <end position="20"/>
    </location>
</feature>
<keyword evidence="4" id="KW-0131">Cell cycle</keyword>
<dbReference type="InterPro" id="IPR036390">
    <property type="entry name" value="WH_DNA-bd_sf"/>
</dbReference>
<protein>
    <submittedName>
        <fullName evidence="6">SMC-Scp complex subunit ScpB</fullName>
    </submittedName>
</protein>
<dbReference type="PIRSF" id="PIRSF019345">
    <property type="entry name" value="ScpB"/>
    <property type="match status" value="1"/>
</dbReference>
<name>A0ABP7PLV1_9ACTN</name>
<evidence type="ECO:0000313" key="6">
    <source>
        <dbReference type="EMBL" id="GAA3967759.1"/>
    </source>
</evidence>
<organism evidence="6 7">
    <name type="scientific">Gordonia caeni</name>
    <dbReference type="NCBI Taxonomy" id="1007097"/>
    <lineage>
        <taxon>Bacteria</taxon>
        <taxon>Bacillati</taxon>
        <taxon>Actinomycetota</taxon>
        <taxon>Actinomycetes</taxon>
        <taxon>Mycobacteriales</taxon>
        <taxon>Gordoniaceae</taxon>
        <taxon>Gordonia</taxon>
    </lineage>
</organism>
<sequence length="251" mass="27288">MTPEPEAATETAEEPIIAEPERDLTIDAEGERYLDDADLRGALEAVLLVVDSPISTEELATVVDQDRVRVRAMVEQMAAELTAAGSGIDLRYAGDGWRFYTRAEFAPYVENLLLDGARSKLTRAALETLAVIAYRQPVTRARVSAIRGVNVDGVVRTLLARGLINEAGTDEQTHATMYETTELFLERLGLASLSELPDLAPLLPDVDVIDDLGEELLDDPRFAKLSAQTAESDADTSAEVIRDADEGTNDN</sequence>
<dbReference type="PANTHER" id="PTHR34298:SF2">
    <property type="entry name" value="SEGREGATION AND CONDENSATION PROTEIN B"/>
    <property type="match status" value="1"/>
</dbReference>
<evidence type="ECO:0000256" key="5">
    <source>
        <dbReference type="SAM" id="MobiDB-lite"/>
    </source>
</evidence>
<dbReference type="NCBIfam" id="TIGR00281">
    <property type="entry name" value="SMC-Scp complex subunit ScpB"/>
    <property type="match status" value="1"/>
</dbReference>
<keyword evidence="3" id="KW-0159">Chromosome partition</keyword>
<dbReference type="EMBL" id="BAAAZW010000009">
    <property type="protein sequence ID" value="GAA3967759.1"/>
    <property type="molecule type" value="Genomic_DNA"/>
</dbReference>
<gene>
    <name evidence="6" type="primary">scpB</name>
    <name evidence="6" type="ORF">GCM10022231_30990</name>
</gene>
<comment type="caution">
    <text evidence="6">The sequence shown here is derived from an EMBL/GenBank/DDBJ whole genome shotgun (WGS) entry which is preliminary data.</text>
</comment>
<dbReference type="Gene3D" id="1.10.10.10">
    <property type="entry name" value="Winged helix-like DNA-binding domain superfamily/Winged helix DNA-binding domain"/>
    <property type="match status" value="2"/>
</dbReference>
<evidence type="ECO:0000256" key="2">
    <source>
        <dbReference type="ARBA" id="ARBA00022618"/>
    </source>
</evidence>
<evidence type="ECO:0000256" key="1">
    <source>
        <dbReference type="ARBA" id="ARBA00022490"/>
    </source>
</evidence>
<dbReference type="RefSeq" id="WP_344785387.1">
    <property type="nucleotide sequence ID" value="NZ_BAAAZW010000009.1"/>
</dbReference>
<feature type="region of interest" description="Disordered" evidence="5">
    <location>
        <begin position="227"/>
        <end position="251"/>
    </location>
</feature>
<dbReference type="PANTHER" id="PTHR34298">
    <property type="entry name" value="SEGREGATION AND CONDENSATION PROTEIN B"/>
    <property type="match status" value="1"/>
</dbReference>
<proteinExistence type="predicted"/>
<keyword evidence="2" id="KW-0132">Cell division</keyword>
<dbReference type="SUPFAM" id="SSF46785">
    <property type="entry name" value="Winged helix' DNA-binding domain"/>
    <property type="match status" value="2"/>
</dbReference>
<keyword evidence="7" id="KW-1185">Reference proteome</keyword>
<keyword evidence="1" id="KW-0963">Cytoplasm</keyword>
<reference evidence="7" key="1">
    <citation type="journal article" date="2019" name="Int. J. Syst. Evol. Microbiol.">
        <title>The Global Catalogue of Microorganisms (GCM) 10K type strain sequencing project: providing services to taxonomists for standard genome sequencing and annotation.</title>
        <authorList>
            <consortium name="The Broad Institute Genomics Platform"/>
            <consortium name="The Broad Institute Genome Sequencing Center for Infectious Disease"/>
            <person name="Wu L."/>
            <person name="Ma J."/>
        </authorList>
    </citation>
    <scope>NUCLEOTIDE SEQUENCE [LARGE SCALE GENOMIC DNA]</scope>
    <source>
        <strain evidence="7">JCM 16923</strain>
    </source>
</reference>
<dbReference type="InterPro" id="IPR005234">
    <property type="entry name" value="ScpB_csome_segregation"/>
</dbReference>
<accession>A0ABP7PLV1</accession>
<evidence type="ECO:0000256" key="4">
    <source>
        <dbReference type="ARBA" id="ARBA00023306"/>
    </source>
</evidence>
<dbReference type="InterPro" id="IPR036388">
    <property type="entry name" value="WH-like_DNA-bd_sf"/>
</dbReference>
<dbReference type="Proteomes" id="UP001418444">
    <property type="component" value="Unassembled WGS sequence"/>
</dbReference>
<evidence type="ECO:0000313" key="7">
    <source>
        <dbReference type="Proteomes" id="UP001418444"/>
    </source>
</evidence>
<dbReference type="Pfam" id="PF04079">
    <property type="entry name" value="SMC_ScpB"/>
    <property type="match status" value="1"/>
</dbReference>